<accession>A0A6J6ZFP8</accession>
<reference evidence="2" key="1">
    <citation type="submission" date="2020-05" db="EMBL/GenBank/DDBJ databases">
        <authorList>
            <person name="Chiriac C."/>
            <person name="Salcher M."/>
            <person name="Ghai R."/>
            <person name="Kavagutti S V."/>
        </authorList>
    </citation>
    <scope>NUCLEOTIDE SEQUENCE</scope>
</reference>
<evidence type="ECO:0000313" key="2">
    <source>
        <dbReference type="EMBL" id="CAB4817898.1"/>
    </source>
</evidence>
<sequence length="82" mass="8520">MLRLWPALIETVPPVALLITLLAAVLLTAELICRGDGGGAKVRLMAGVKLKVLLVVPLVALLVALLVDALALEPAATLMMVV</sequence>
<dbReference type="EMBL" id="CAFAAO010000065">
    <property type="protein sequence ID" value="CAB4817898.1"/>
    <property type="molecule type" value="Genomic_DNA"/>
</dbReference>
<evidence type="ECO:0000256" key="1">
    <source>
        <dbReference type="SAM" id="Phobius"/>
    </source>
</evidence>
<proteinExistence type="predicted"/>
<feature type="transmembrane region" description="Helical" evidence="1">
    <location>
        <begin position="52"/>
        <end position="72"/>
    </location>
</feature>
<feature type="transmembrane region" description="Helical" evidence="1">
    <location>
        <begin position="12"/>
        <end position="32"/>
    </location>
</feature>
<gene>
    <name evidence="2" type="ORF">UFOPK3037_01799</name>
</gene>
<dbReference type="AlphaFoldDB" id="A0A6J6ZFP8"/>
<name>A0A6J6ZFP8_9ZZZZ</name>
<protein>
    <submittedName>
        <fullName evidence="2">Unannotated protein</fullName>
    </submittedName>
</protein>
<keyword evidence="1" id="KW-1133">Transmembrane helix</keyword>
<keyword evidence="1" id="KW-0472">Membrane</keyword>
<organism evidence="2">
    <name type="scientific">freshwater metagenome</name>
    <dbReference type="NCBI Taxonomy" id="449393"/>
    <lineage>
        <taxon>unclassified sequences</taxon>
        <taxon>metagenomes</taxon>
        <taxon>ecological metagenomes</taxon>
    </lineage>
</organism>
<keyword evidence="1" id="KW-0812">Transmembrane</keyword>